<dbReference type="EMBL" id="AGCU01196302">
    <property type="status" value="NOT_ANNOTATED_CDS"/>
    <property type="molecule type" value="Genomic_DNA"/>
</dbReference>
<dbReference type="eggNOG" id="KOG1075">
    <property type="taxonomic scope" value="Eukaryota"/>
</dbReference>
<evidence type="ECO:0000313" key="3">
    <source>
        <dbReference type="Proteomes" id="UP000007267"/>
    </source>
</evidence>
<dbReference type="AlphaFoldDB" id="K7EYI3"/>
<dbReference type="GO" id="GO:0061343">
    <property type="term" value="P:cell adhesion involved in heart morphogenesis"/>
    <property type="evidence" value="ECO:0007669"/>
    <property type="project" value="TreeGrafter"/>
</dbReference>
<organism evidence="2 3">
    <name type="scientific">Pelodiscus sinensis</name>
    <name type="common">Chinese softshell turtle</name>
    <name type="synonym">Trionyx sinensis</name>
    <dbReference type="NCBI Taxonomy" id="13735"/>
    <lineage>
        <taxon>Eukaryota</taxon>
        <taxon>Metazoa</taxon>
        <taxon>Chordata</taxon>
        <taxon>Craniata</taxon>
        <taxon>Vertebrata</taxon>
        <taxon>Euteleostomi</taxon>
        <taxon>Archelosauria</taxon>
        <taxon>Testudinata</taxon>
        <taxon>Testudines</taxon>
        <taxon>Cryptodira</taxon>
        <taxon>Trionychia</taxon>
        <taxon>Trionychidae</taxon>
        <taxon>Pelodiscus</taxon>
    </lineage>
</organism>
<dbReference type="Ensembl" id="ENSPSIT00000000843.1">
    <property type="protein sequence ID" value="ENSPSIP00000000843.1"/>
    <property type="gene ID" value="ENSPSIG00000000844.1"/>
</dbReference>
<dbReference type="PANTHER" id="PTHR33395:SF22">
    <property type="entry name" value="REVERSE TRANSCRIPTASE DOMAIN-CONTAINING PROTEIN"/>
    <property type="match status" value="1"/>
</dbReference>
<dbReference type="Proteomes" id="UP000007267">
    <property type="component" value="Unassembled WGS sequence"/>
</dbReference>
<protein>
    <recommendedName>
        <fullName evidence="1">Reverse transcriptase domain-containing protein</fullName>
    </recommendedName>
</protein>
<keyword evidence="3" id="KW-1185">Reference proteome</keyword>
<dbReference type="PROSITE" id="PS50878">
    <property type="entry name" value="RT_POL"/>
    <property type="match status" value="1"/>
</dbReference>
<dbReference type="InterPro" id="IPR036691">
    <property type="entry name" value="Endo/exonu/phosph_ase_sf"/>
</dbReference>
<reference evidence="2" key="4">
    <citation type="submission" date="2025-09" db="UniProtKB">
        <authorList>
            <consortium name="Ensembl"/>
        </authorList>
    </citation>
    <scope>IDENTIFICATION</scope>
</reference>
<dbReference type="HOGENOM" id="CLU_000680_20_2_1"/>
<name>K7EYI3_PELSI</name>
<evidence type="ECO:0000313" key="2">
    <source>
        <dbReference type="Ensembl" id="ENSPSIP00000000843.1"/>
    </source>
</evidence>
<dbReference type="GO" id="GO:0003824">
    <property type="term" value="F:catalytic activity"/>
    <property type="evidence" value="ECO:0007669"/>
    <property type="project" value="InterPro"/>
</dbReference>
<feature type="domain" description="Reverse transcriptase" evidence="1">
    <location>
        <begin position="513"/>
        <end position="777"/>
    </location>
</feature>
<reference evidence="2" key="3">
    <citation type="submission" date="2025-08" db="UniProtKB">
        <authorList>
            <consortium name="Ensembl"/>
        </authorList>
    </citation>
    <scope>IDENTIFICATION</scope>
</reference>
<dbReference type="CDD" id="cd01650">
    <property type="entry name" value="RT_nLTR_like"/>
    <property type="match status" value="1"/>
</dbReference>
<dbReference type="OMA" id="ISETWIT"/>
<dbReference type="Gene3D" id="3.60.10.10">
    <property type="entry name" value="Endonuclease/exonuclease/phosphatase"/>
    <property type="match status" value="1"/>
</dbReference>
<dbReference type="InterPro" id="IPR043502">
    <property type="entry name" value="DNA/RNA_pol_sf"/>
</dbReference>
<proteinExistence type="predicted"/>
<dbReference type="GeneTree" id="ENSGT01030000234712"/>
<dbReference type="InterPro" id="IPR000477">
    <property type="entry name" value="RT_dom"/>
</dbReference>
<dbReference type="GO" id="GO:0007508">
    <property type="term" value="P:larval heart development"/>
    <property type="evidence" value="ECO:0007669"/>
    <property type="project" value="TreeGrafter"/>
</dbReference>
<evidence type="ECO:0000259" key="1">
    <source>
        <dbReference type="PROSITE" id="PS50878"/>
    </source>
</evidence>
<dbReference type="SUPFAM" id="SSF56219">
    <property type="entry name" value="DNase I-like"/>
    <property type="match status" value="1"/>
</dbReference>
<dbReference type="Pfam" id="PF00078">
    <property type="entry name" value="RVT_1"/>
    <property type="match status" value="1"/>
</dbReference>
<dbReference type="Pfam" id="PF03372">
    <property type="entry name" value="Exo_endo_phos"/>
    <property type="match status" value="1"/>
</dbReference>
<dbReference type="GO" id="GO:0031012">
    <property type="term" value="C:extracellular matrix"/>
    <property type="evidence" value="ECO:0007669"/>
    <property type="project" value="TreeGrafter"/>
</dbReference>
<dbReference type="InterPro" id="IPR005135">
    <property type="entry name" value="Endo/exonuclease/phosphatase"/>
</dbReference>
<reference evidence="3" key="2">
    <citation type="journal article" date="2013" name="Nat. Genet.">
        <title>The draft genomes of soft-shell turtle and green sea turtle yield insights into the development and evolution of the turtle-specific body plan.</title>
        <authorList>
            <person name="Wang Z."/>
            <person name="Pascual-Anaya J."/>
            <person name="Zadissa A."/>
            <person name="Li W."/>
            <person name="Niimura Y."/>
            <person name="Huang Z."/>
            <person name="Li C."/>
            <person name="White S."/>
            <person name="Xiong Z."/>
            <person name="Fang D."/>
            <person name="Wang B."/>
            <person name="Ming Y."/>
            <person name="Chen Y."/>
            <person name="Zheng Y."/>
            <person name="Kuraku S."/>
            <person name="Pignatelli M."/>
            <person name="Herrero J."/>
            <person name="Beal K."/>
            <person name="Nozawa M."/>
            <person name="Li Q."/>
            <person name="Wang J."/>
            <person name="Zhang H."/>
            <person name="Yu L."/>
            <person name="Shigenobu S."/>
            <person name="Wang J."/>
            <person name="Liu J."/>
            <person name="Flicek P."/>
            <person name="Searle S."/>
            <person name="Wang J."/>
            <person name="Kuratani S."/>
            <person name="Yin Y."/>
            <person name="Aken B."/>
            <person name="Zhang G."/>
            <person name="Irie N."/>
        </authorList>
    </citation>
    <scope>NUCLEOTIDE SEQUENCE [LARGE SCALE GENOMIC DNA]</scope>
    <source>
        <strain evidence="3">Daiwa-1</strain>
    </source>
</reference>
<accession>K7EYI3</accession>
<dbReference type="PANTHER" id="PTHR33395">
    <property type="entry name" value="TRANSCRIPTASE, PUTATIVE-RELATED-RELATED"/>
    <property type="match status" value="1"/>
</dbReference>
<sequence length="967" mass="111000">MPGVKVVQLKVECAGLGDGLEMGGTTAYNGKEKGGSGHNREARSNQYLRCLYTNARSMGNKQEELELLTNKYNYDIIGITETWWDGTHDWNIGMEGYGLLRKDRQGKKGGGVALYIKNVHTWTEVEMNVGDSCVESLWVKLKGVKNEGDIMLGVYYRPPSQVEEVDEAFFKQLTKLSKAQDLVVMGDFNYPDICWETNTARHRLSNKFLDCIGDNFLFQKVEKATRGEAVLDLVLTNREELVENLKVEDSIGDSDHEIIEFMILRKGRRETSTIEVMDFRKADFDKLRELVGKVPWEARLKGKTTEESWKYFKGTLLRAQKQTIPLCRKDRKYGKRPAWLNKEILHDLKIKKESYKKWKLGQLTKDEYRQATRECRGKIRKAKAQNEIKLATGIKGNKKTFYKYIKSKRKTKDRVGPLLSEEGEAVTGNLEMAEMLNDFFVSVFTEKSGGVPNVVNTSRERVSLEDRIHKEQVKNHLGKLDVSKSPGPDEMHPRILKELIEEVSEPLAMIFEKSWQTGEIPEDWKRANIVPIYKKGNKNNPGNYRPVSLTSVPGKIMEQVIKEIVCKHLESNKVIGNSQHGFVKNKSCQTNLIAFFDKITSLVDKGEAVDVIYLDFSKAFDTVSHDILIDKLGKYNLDRATIRWVHNWLDNRSQRVVVNGSKSCWKGITSGVPQGSVLGPVLFNIFINDVDIGIESTLIKFADDTKLGGVATSLEDRDIIQNDLSKLEKWSEVNRMRFNKEKCKVLHLGRNNQFHTYKMGSDCLGRSMAERDLGVIVDHKLNMSQQCDAVAKKANMILGCINRCVVSKTREVILPLYSALVRPQLEYCVQFWAPHFKKDVEKLERVQRRATRMIKGLENMTYEARLHELGLFSLEKRRLRGDMIAVFKYLKGCHKEEGENLFLLVSEDRTRSNGLKVQQGRFRLDIRKKFLTVRVVKYWNKLPREVVESPSLEIFKNRLDRHLSGMV</sequence>
<reference evidence="3" key="1">
    <citation type="submission" date="2011-10" db="EMBL/GenBank/DDBJ databases">
        <authorList>
            <consortium name="Soft-shell Turtle Genome Consortium"/>
        </authorList>
    </citation>
    <scope>NUCLEOTIDE SEQUENCE [LARGE SCALE GENOMIC DNA]</scope>
    <source>
        <strain evidence="3">Daiwa-1</strain>
    </source>
</reference>
<dbReference type="SUPFAM" id="SSF56672">
    <property type="entry name" value="DNA/RNA polymerases"/>
    <property type="match status" value="1"/>
</dbReference>